<accession>A0A523UUN4</accession>
<dbReference type="GO" id="GO:0044205">
    <property type="term" value="P:'de novo' UMP biosynthetic process"/>
    <property type="evidence" value="ECO:0007669"/>
    <property type="project" value="UniProtKB-UniRule"/>
</dbReference>
<keyword evidence="5 9" id="KW-0285">Flavoprotein</keyword>
<feature type="binding site" evidence="9">
    <location>
        <begin position="243"/>
        <end position="244"/>
    </location>
    <ligand>
        <name>FMN</name>
        <dbReference type="ChEBI" id="CHEBI:58210"/>
    </ligand>
</feature>
<gene>
    <name evidence="9" type="primary">pyrD</name>
    <name evidence="11" type="ORF">E3J62_05490</name>
</gene>
<evidence type="ECO:0000256" key="1">
    <source>
        <dbReference type="ARBA" id="ARBA00004496"/>
    </source>
</evidence>
<dbReference type="InterPro" id="IPR050074">
    <property type="entry name" value="DHO_dehydrogenase"/>
</dbReference>
<dbReference type="InterPro" id="IPR005720">
    <property type="entry name" value="Dihydroorotate_DH_cat"/>
</dbReference>
<evidence type="ECO:0000256" key="3">
    <source>
        <dbReference type="ARBA" id="ARBA00008008"/>
    </source>
</evidence>
<feature type="binding site" evidence="9">
    <location>
        <begin position="46"/>
        <end position="47"/>
    </location>
    <ligand>
        <name>FMN</name>
        <dbReference type="ChEBI" id="CHEBI:58210"/>
    </ligand>
</feature>
<feature type="binding site" evidence="9">
    <location>
        <position position="217"/>
    </location>
    <ligand>
        <name>FMN</name>
        <dbReference type="ChEBI" id="CHEBI:58210"/>
    </ligand>
</feature>
<evidence type="ECO:0000313" key="12">
    <source>
        <dbReference type="Proteomes" id="UP000315525"/>
    </source>
</evidence>
<feature type="domain" description="Dihydroorotate dehydrogenase catalytic" evidence="10">
    <location>
        <begin position="5"/>
        <end position="283"/>
    </location>
</feature>
<name>A0A523UUN4_UNCT6</name>
<dbReference type="GO" id="GO:0006207">
    <property type="term" value="P:'de novo' pyrimidine nucleobase biosynthetic process"/>
    <property type="evidence" value="ECO:0007669"/>
    <property type="project" value="InterPro"/>
</dbReference>
<dbReference type="HAMAP" id="MF_00224">
    <property type="entry name" value="DHO_dh_type1"/>
    <property type="match status" value="1"/>
</dbReference>
<dbReference type="EMBL" id="SOJN01000070">
    <property type="protein sequence ID" value="TET45991.1"/>
    <property type="molecule type" value="Genomic_DNA"/>
</dbReference>
<dbReference type="PROSITE" id="PS00912">
    <property type="entry name" value="DHODEHASE_2"/>
    <property type="match status" value="1"/>
</dbReference>
<evidence type="ECO:0000256" key="4">
    <source>
        <dbReference type="ARBA" id="ARBA00022490"/>
    </source>
</evidence>
<dbReference type="UniPathway" id="UPA00070"/>
<evidence type="ECO:0000256" key="6">
    <source>
        <dbReference type="ARBA" id="ARBA00022643"/>
    </source>
</evidence>
<keyword evidence="6 9" id="KW-0288">FMN</keyword>
<evidence type="ECO:0000256" key="8">
    <source>
        <dbReference type="ARBA" id="ARBA00023002"/>
    </source>
</evidence>
<comment type="pathway">
    <text evidence="2 9">Pyrimidine metabolism; UMP biosynthesis via de novo pathway.</text>
</comment>
<keyword evidence="8 9" id="KW-0560">Oxidoreductase</keyword>
<reference evidence="11 12" key="1">
    <citation type="submission" date="2019-03" db="EMBL/GenBank/DDBJ databases">
        <title>Metabolic potential of uncultured bacteria and archaea associated with petroleum seepage in deep-sea sediments.</title>
        <authorList>
            <person name="Dong X."/>
            <person name="Hubert C."/>
        </authorList>
    </citation>
    <scope>NUCLEOTIDE SEQUENCE [LARGE SCALE GENOMIC DNA]</scope>
    <source>
        <strain evidence="11">E44_bin18</strain>
    </source>
</reference>
<organism evidence="11 12">
    <name type="scientific">candidate division TA06 bacterium</name>
    <dbReference type="NCBI Taxonomy" id="2250710"/>
    <lineage>
        <taxon>Bacteria</taxon>
        <taxon>Bacteria division TA06</taxon>
    </lineage>
</organism>
<dbReference type="GO" id="GO:0005737">
    <property type="term" value="C:cytoplasm"/>
    <property type="evidence" value="ECO:0007669"/>
    <property type="project" value="UniProtKB-SubCell"/>
</dbReference>
<dbReference type="PANTHER" id="PTHR48109">
    <property type="entry name" value="DIHYDROOROTATE DEHYDROGENASE (QUINONE), MITOCHONDRIAL-RELATED"/>
    <property type="match status" value="1"/>
</dbReference>
<feature type="binding site" evidence="9">
    <location>
        <position position="100"/>
    </location>
    <ligand>
        <name>FMN</name>
        <dbReference type="ChEBI" id="CHEBI:58210"/>
    </ligand>
</feature>
<dbReference type="EC" id="1.3.-.-" evidence="9"/>
<feature type="binding site" evidence="9">
    <location>
        <begin position="265"/>
        <end position="266"/>
    </location>
    <ligand>
        <name>FMN</name>
        <dbReference type="ChEBI" id="CHEBI:58210"/>
    </ligand>
</feature>
<dbReference type="PROSITE" id="PS00911">
    <property type="entry name" value="DHODEHASE_1"/>
    <property type="match status" value="1"/>
</dbReference>
<feature type="binding site" evidence="9">
    <location>
        <begin position="70"/>
        <end position="74"/>
    </location>
    <ligand>
        <name>substrate</name>
    </ligand>
</feature>
<evidence type="ECO:0000256" key="5">
    <source>
        <dbReference type="ARBA" id="ARBA00022630"/>
    </source>
</evidence>
<comment type="function">
    <text evidence="9">Catalyzes the conversion of dihydroorotate to orotate.</text>
</comment>
<feature type="binding site" evidence="9">
    <location>
        <position position="22"/>
    </location>
    <ligand>
        <name>FMN</name>
        <dbReference type="ChEBI" id="CHEBI:58210"/>
    </ligand>
</feature>
<feature type="binding site" evidence="9">
    <location>
        <position position="191"/>
    </location>
    <ligand>
        <name>FMN</name>
        <dbReference type="ChEBI" id="CHEBI:58210"/>
    </ligand>
</feature>
<evidence type="ECO:0000259" key="10">
    <source>
        <dbReference type="Pfam" id="PF01180"/>
    </source>
</evidence>
<dbReference type="InterPro" id="IPR049622">
    <property type="entry name" value="Dihydroorotate_DH_I"/>
</dbReference>
<dbReference type="SUPFAM" id="SSF51395">
    <property type="entry name" value="FMN-linked oxidoreductases"/>
    <property type="match status" value="1"/>
</dbReference>
<feature type="binding site" evidence="9">
    <location>
        <position position="46"/>
    </location>
    <ligand>
        <name>substrate</name>
    </ligand>
</feature>
<dbReference type="Pfam" id="PF01180">
    <property type="entry name" value="DHO_dh"/>
    <property type="match status" value="1"/>
</dbReference>
<feature type="binding site" evidence="9">
    <location>
        <position position="128"/>
    </location>
    <ligand>
        <name>substrate</name>
    </ligand>
</feature>
<dbReference type="FunFam" id="3.20.20.70:FF:000027">
    <property type="entry name" value="Dihydropyrimidine dehydrogenase [NADP(+)]"/>
    <property type="match status" value="1"/>
</dbReference>
<dbReference type="InterPro" id="IPR024920">
    <property type="entry name" value="Dihydroorotate_DH_1"/>
</dbReference>
<evidence type="ECO:0000256" key="2">
    <source>
        <dbReference type="ARBA" id="ARBA00004725"/>
    </source>
</evidence>
<feature type="binding site" evidence="9">
    <location>
        <begin position="192"/>
        <end position="193"/>
    </location>
    <ligand>
        <name>substrate</name>
    </ligand>
</feature>
<feature type="active site" description="Nucleophile" evidence="9">
    <location>
        <position position="131"/>
    </location>
</feature>
<evidence type="ECO:0000256" key="9">
    <source>
        <dbReference type="HAMAP-Rule" id="MF_00224"/>
    </source>
</evidence>
<comment type="caution">
    <text evidence="11">The sequence shown here is derived from an EMBL/GenBank/DDBJ whole genome shotgun (WGS) entry which is preliminary data.</text>
</comment>
<keyword evidence="4 9" id="KW-0963">Cytoplasm</keyword>
<dbReference type="Gene3D" id="3.20.20.70">
    <property type="entry name" value="Aldolase class I"/>
    <property type="match status" value="1"/>
</dbReference>
<protein>
    <recommendedName>
        <fullName evidence="9">Dihydroorotate dehydrogenase</fullName>
        <shortName evidence="9">DHOD</shortName>
        <shortName evidence="9">DHODase</shortName>
        <shortName evidence="9">DHOdehase</shortName>
        <ecNumber evidence="9">1.3.-.-</ecNumber>
    </recommendedName>
</protein>
<dbReference type="PANTHER" id="PTHR48109:SF1">
    <property type="entry name" value="DIHYDROOROTATE DEHYDROGENASE (FUMARATE)"/>
    <property type="match status" value="1"/>
</dbReference>
<dbReference type="InterPro" id="IPR012135">
    <property type="entry name" value="Dihydroorotate_DH_1_2"/>
</dbReference>
<dbReference type="CDD" id="cd04740">
    <property type="entry name" value="DHOD_1B_like"/>
    <property type="match status" value="1"/>
</dbReference>
<sequence length="304" mass="32036">MSVDLTVTLGGLDLANPVILASGTFGYGTEYSGLLDVTEVGGFVSKGLTLEKREGNTPPRIAETPCGMLNSVGLENVGLDHFISEKLEAMKNLNTKVIVNVAGSSVDEYVAVVSGLDGKEGIDAFELNVSCPNVKDGVMFGSDPDLIHRLVSESRDETDLPLFVKLNPNTDRILQVASSAVEAGADGLSLINTLYGMAIDVEQRKPLLGNVTGGLSGPAIRPVAVYYVHVVSQNVKVPVIGMGGIMNWRDALEFILAGASAVQVGTAVFTNPRAPAAIVNGLKVYCEKHGIDRIADLVGKLELE</sequence>
<dbReference type="InterPro" id="IPR013785">
    <property type="entry name" value="Aldolase_TIM"/>
</dbReference>
<proteinExistence type="inferred from homology"/>
<evidence type="ECO:0000313" key="11">
    <source>
        <dbReference type="EMBL" id="TET45991.1"/>
    </source>
</evidence>
<dbReference type="Proteomes" id="UP000315525">
    <property type="component" value="Unassembled WGS sequence"/>
</dbReference>
<dbReference type="PIRSF" id="PIRSF000164">
    <property type="entry name" value="DHO_oxidase"/>
    <property type="match status" value="1"/>
</dbReference>
<dbReference type="NCBIfam" id="NF005574">
    <property type="entry name" value="PRK07259.1"/>
    <property type="match status" value="1"/>
</dbReference>
<dbReference type="GO" id="GO:0004152">
    <property type="term" value="F:dihydroorotate dehydrogenase activity"/>
    <property type="evidence" value="ECO:0007669"/>
    <property type="project" value="UniProtKB-UniRule"/>
</dbReference>
<comment type="similarity">
    <text evidence="3 9">Belongs to the dihydroorotate dehydrogenase family. Type 1 subfamily.</text>
</comment>
<feature type="binding site" evidence="9">
    <location>
        <position position="128"/>
    </location>
    <ligand>
        <name>FMN</name>
        <dbReference type="ChEBI" id="CHEBI:58210"/>
    </ligand>
</feature>
<dbReference type="AlphaFoldDB" id="A0A523UUN4"/>
<dbReference type="InterPro" id="IPR033888">
    <property type="entry name" value="DHOD_1B"/>
</dbReference>
<evidence type="ECO:0000256" key="7">
    <source>
        <dbReference type="ARBA" id="ARBA00022975"/>
    </source>
</evidence>
<comment type="subcellular location">
    <subcellularLocation>
        <location evidence="1 9">Cytoplasm</location>
    </subcellularLocation>
</comment>
<keyword evidence="7 9" id="KW-0665">Pyrimidine biosynthesis</keyword>
<comment type="catalytic activity">
    <reaction evidence="9">
        <text>(S)-dihydroorotate + A = orotate + AH2</text>
        <dbReference type="Rhea" id="RHEA:18073"/>
        <dbReference type="ChEBI" id="CHEBI:13193"/>
        <dbReference type="ChEBI" id="CHEBI:17499"/>
        <dbReference type="ChEBI" id="CHEBI:30839"/>
        <dbReference type="ChEBI" id="CHEBI:30864"/>
    </reaction>
</comment>
<dbReference type="NCBIfam" id="TIGR01037">
    <property type="entry name" value="pyrD_sub1_fam"/>
    <property type="match status" value="1"/>
</dbReference>
<dbReference type="InterPro" id="IPR001295">
    <property type="entry name" value="Dihydroorotate_DH_CS"/>
</dbReference>
<comment type="cofactor">
    <cofactor evidence="9">
        <name>FMN</name>
        <dbReference type="ChEBI" id="CHEBI:58210"/>
    </cofactor>
    <text evidence="9">Binds 1 FMN per subunit.</text>
</comment>
<feature type="binding site" evidence="9">
    <location>
        <position position="165"/>
    </location>
    <ligand>
        <name>FMN</name>
        <dbReference type="ChEBI" id="CHEBI:58210"/>
    </ligand>
</feature>